<organism evidence="2 3">
    <name type="scientific">Mesobaculum littorinae</name>
    <dbReference type="NCBI Taxonomy" id="2486419"/>
    <lineage>
        <taxon>Bacteria</taxon>
        <taxon>Pseudomonadati</taxon>
        <taxon>Pseudomonadota</taxon>
        <taxon>Alphaproteobacteria</taxon>
        <taxon>Rhodobacterales</taxon>
        <taxon>Roseobacteraceae</taxon>
        <taxon>Mesobaculum</taxon>
    </lineage>
</organism>
<feature type="region of interest" description="Disordered" evidence="1">
    <location>
        <begin position="119"/>
        <end position="141"/>
    </location>
</feature>
<dbReference type="AlphaFoldDB" id="A0A438AE59"/>
<protein>
    <recommendedName>
        <fullName evidence="4">D-galactarate dehydratase</fullName>
    </recommendedName>
</protein>
<gene>
    <name evidence="2" type="ORF">EKE94_16520</name>
</gene>
<feature type="compositionally biased region" description="Low complexity" evidence="1">
    <location>
        <begin position="51"/>
        <end position="62"/>
    </location>
</feature>
<name>A0A438AE59_9RHOB</name>
<keyword evidence="3" id="KW-1185">Reference proteome</keyword>
<feature type="region of interest" description="Disordered" evidence="1">
    <location>
        <begin position="18"/>
        <end position="66"/>
    </location>
</feature>
<evidence type="ECO:0000313" key="2">
    <source>
        <dbReference type="EMBL" id="RVV96942.1"/>
    </source>
</evidence>
<evidence type="ECO:0000256" key="1">
    <source>
        <dbReference type="SAM" id="MobiDB-lite"/>
    </source>
</evidence>
<dbReference type="Proteomes" id="UP000285908">
    <property type="component" value="Unassembled WGS sequence"/>
</dbReference>
<dbReference type="PROSITE" id="PS51257">
    <property type="entry name" value="PROKAR_LIPOPROTEIN"/>
    <property type="match status" value="1"/>
</dbReference>
<evidence type="ECO:0008006" key="4">
    <source>
        <dbReference type="Google" id="ProtNLM"/>
    </source>
</evidence>
<sequence length="166" mass="16933">MKQYLALSAMVALAACSNLPNPFGRGPGQTVPAAAGPQETGVPATTGDPVRPQAPAPTTAARTADDFDTVSEEEKAAATMAPTGGETRLCETVASLGDPTDPGLWVKTPLVSETRSGRIEYPSTGKSASVELRPRGGSGGSEVSLAALRLIDAPLTDLPTLVVYAE</sequence>
<dbReference type="RefSeq" id="WP_127907736.1">
    <property type="nucleotide sequence ID" value="NZ_RQXX01000007.1"/>
</dbReference>
<evidence type="ECO:0000313" key="3">
    <source>
        <dbReference type="Proteomes" id="UP000285908"/>
    </source>
</evidence>
<accession>A0A438AE59</accession>
<dbReference type="EMBL" id="RQXX01000007">
    <property type="protein sequence ID" value="RVV96942.1"/>
    <property type="molecule type" value="Genomic_DNA"/>
</dbReference>
<reference evidence="2 3" key="1">
    <citation type="submission" date="2018-11" db="EMBL/GenBank/DDBJ databases">
        <title>Mesobaculum littorinae gen. nov., sp. nov., isolated from Littorina scabra that represents a novel genus of the order Rhodobacteraceae.</title>
        <authorList>
            <person name="Li F."/>
        </authorList>
    </citation>
    <scope>NUCLEOTIDE SEQUENCE [LARGE SCALE GENOMIC DNA]</scope>
    <source>
        <strain evidence="2 3">M0103</strain>
    </source>
</reference>
<proteinExistence type="predicted"/>
<comment type="caution">
    <text evidence="2">The sequence shown here is derived from an EMBL/GenBank/DDBJ whole genome shotgun (WGS) entry which is preliminary data.</text>
</comment>
<dbReference type="OrthoDB" id="7871639at2"/>